<sequence length="1219" mass="134660">MAEKGSGKLLGVSDWEQLFQDFKASLDLQQKWLASWPGLTIIDQALQSITKKEYPLKAPLFNFLEENGSALVGEDDAPAGVAMLVEGLKSVLQAQVDGVAITYGLKEQMMVMVTTVAIDVDAIHSATVAFETLIEVLLGFINRTNHAVDRHVRATACDCLKELEMAHPCLLSSCVGHVFSFCQSERTHASQAYKLLLTAILHNMACHMYTGKQSRLVGSNSFLSITTPLVPFSVPSYLAASSARQEASSVPTRELSAGSIKEFKRAVAYLLQHLDLLTEFGMLEFVTRFINIAKALELHGSLLRPTVSSLLYAYNPVIIHVVLVIFTQFIKAFEGEENAIVKRLATLCCESQQPLPIRLLGLHWLLGLEKQLQLEASIIAPEAPGLYPRMYDPLALQALKLETLAQCAVQLKSATESQLASNGSTLGIFKVLGMDVTPTDAASKILNEGLLCLSSFTWLPPSSTETQITFFALHNFLTAAAPHKGSCPDAEIGKFTKSPLFCTIQLILVKMALKILTLIPNILKLVDQLLACEAHHRLGEHLLRTFNDDLLPQLAPSRNLPAYFPLLERIAENKNIPPARLLELLTMYIRKLVEEDKGDEGLRLWQRGNQVLGICCKVLMHHQSSRGFHGLVQLLTYMCRFFPDLDGRDTARLYLRMLISIPGDPLRRILRYGDKRIEEANASQYNTVSSNPSKQETQAQVAEYVKLTRERTLLVRHSWSLVLYNTFQTGVDGGYTDLDLGVRVPEVVVEDVSDQPKEASEEVKNKSIHATVSEKDAFIVQDAESKVKEKKGRPSDAVPRVMDARTSSILAVLRQHFEEIPDYRNGFGVKISVRCELRFLGEVLMGLLAESYGGSDPSNVSESWPAIYAVVISFSSTGLYGPIHSVHVPFLLSEPPQNRSWRTPGTESPTSVITEADPNFSIEKSNAKSKTFPEDSDDDRGQQFLLLEGSKEDDEVTYSETIVVELEPKQPVPTLVDAKIVFSNEDGHTVQGQLDSIPVGIEDLFQKPLLPEDLAHCDQPEYLFSLFKALFEACSGPGRLGTETFLLKNAESKAGVSIEGSESVKLLEGQADRIVGAVEQWLGPFVVAVSGSALVSMVKDGGMLTHPVFLEDDFSFHPRGDAGRSSHGWPGDGAILRLEDSKNKAEQGSVNPNARPMGLEVGSKGGLGCFYVLIFLPPRYHLLLRMEVSDWSTLVRIRTDHWPCLAHVDEFLEALVMSR</sequence>
<evidence type="ECO:0000259" key="4">
    <source>
        <dbReference type="Pfam" id="PF21590"/>
    </source>
</evidence>
<dbReference type="Pfam" id="PF21590">
    <property type="entry name" value="AP5B1_C"/>
    <property type="match status" value="1"/>
</dbReference>
<dbReference type="GeneID" id="112275924"/>
<feature type="domain" description="AP5B1 middle" evidence="2">
    <location>
        <begin position="507"/>
        <end position="661"/>
    </location>
</feature>
<dbReference type="OMA" id="SEPFNHA"/>
<name>A0A2K1II68_PHYPA</name>
<dbReference type="PaxDb" id="3218-PP1S10_400V6.1"/>
<dbReference type="RefSeq" id="XP_024362467.1">
    <property type="nucleotide sequence ID" value="XM_024506699.2"/>
</dbReference>
<keyword evidence="7" id="KW-1185">Reference proteome</keyword>
<evidence type="ECO:0000259" key="2">
    <source>
        <dbReference type="Pfam" id="PF21588"/>
    </source>
</evidence>
<dbReference type="Proteomes" id="UP000006727">
    <property type="component" value="Chromosome 23"/>
</dbReference>
<evidence type="ECO:0000256" key="1">
    <source>
        <dbReference type="SAM" id="MobiDB-lite"/>
    </source>
</evidence>
<dbReference type="STRING" id="3218.A0A2K1II68"/>
<dbReference type="Gramene" id="Pp3c23_5970V3.1">
    <property type="protein sequence ID" value="Pp3c23_5970V3.1"/>
    <property type="gene ID" value="Pp3c23_5970"/>
</dbReference>
<evidence type="ECO:0000313" key="5">
    <source>
        <dbReference type="EMBL" id="PNR28971.1"/>
    </source>
</evidence>
<accession>A0A2K1II68</accession>
<dbReference type="Gramene" id="Pp3c23_5970V3.2">
    <property type="protein sequence ID" value="Pp3c23_5970V3.2"/>
    <property type="gene ID" value="Pp3c23_5970"/>
</dbReference>
<dbReference type="PANTHER" id="PTHR34033">
    <property type="entry name" value="AP-5 COMPLEX SUBUNIT BETA-1"/>
    <property type="match status" value="1"/>
</dbReference>
<dbReference type="GO" id="GO:0016197">
    <property type="term" value="P:endosomal transport"/>
    <property type="evidence" value="ECO:0000318"/>
    <property type="project" value="GO_Central"/>
</dbReference>
<dbReference type="EMBL" id="ABEU02000023">
    <property type="protein sequence ID" value="PNR28971.1"/>
    <property type="molecule type" value="Genomic_DNA"/>
</dbReference>
<evidence type="ECO:0000313" key="6">
    <source>
        <dbReference type="EnsemblPlants" id="Pp3c23_5970V3.1"/>
    </source>
</evidence>
<proteinExistence type="predicted"/>
<reference evidence="5 7" key="2">
    <citation type="journal article" date="2018" name="Plant J.">
        <title>The Physcomitrella patens chromosome-scale assembly reveals moss genome structure and evolution.</title>
        <authorList>
            <person name="Lang D."/>
            <person name="Ullrich K.K."/>
            <person name="Murat F."/>
            <person name="Fuchs J."/>
            <person name="Jenkins J."/>
            <person name="Haas F.B."/>
            <person name="Piednoel M."/>
            <person name="Gundlach H."/>
            <person name="Van Bel M."/>
            <person name="Meyberg R."/>
            <person name="Vives C."/>
            <person name="Morata J."/>
            <person name="Symeonidi A."/>
            <person name="Hiss M."/>
            <person name="Muchero W."/>
            <person name="Kamisugi Y."/>
            <person name="Saleh O."/>
            <person name="Blanc G."/>
            <person name="Decker E.L."/>
            <person name="van Gessel N."/>
            <person name="Grimwood J."/>
            <person name="Hayes R.D."/>
            <person name="Graham S.W."/>
            <person name="Gunter L.E."/>
            <person name="McDaniel S.F."/>
            <person name="Hoernstein S.N.W."/>
            <person name="Larsson A."/>
            <person name="Li F.W."/>
            <person name="Perroud P.F."/>
            <person name="Phillips J."/>
            <person name="Ranjan P."/>
            <person name="Rokshar D.S."/>
            <person name="Rothfels C.J."/>
            <person name="Schneider L."/>
            <person name="Shu S."/>
            <person name="Stevenson D.W."/>
            <person name="Thummler F."/>
            <person name="Tillich M."/>
            <person name="Villarreal Aguilar J.C."/>
            <person name="Widiez T."/>
            <person name="Wong G.K."/>
            <person name="Wymore A."/>
            <person name="Zhang Y."/>
            <person name="Zimmer A.D."/>
            <person name="Quatrano R.S."/>
            <person name="Mayer K.F.X."/>
            <person name="Goodstein D."/>
            <person name="Casacuberta J.M."/>
            <person name="Vandepoele K."/>
            <person name="Reski R."/>
            <person name="Cuming A.C."/>
            <person name="Tuskan G.A."/>
            <person name="Maumus F."/>
            <person name="Salse J."/>
            <person name="Schmutz J."/>
            <person name="Rensing S.A."/>
        </authorList>
    </citation>
    <scope>NUCLEOTIDE SEQUENCE [LARGE SCALE GENOMIC DNA]</scope>
    <source>
        <strain evidence="6 7">cv. Gransden 2004</strain>
    </source>
</reference>
<dbReference type="EnsemblPlants" id="Pp3c23_5970V3.1">
    <property type="protein sequence ID" value="Pp3c23_5970V3.1"/>
    <property type="gene ID" value="Pp3c23_5970"/>
</dbReference>
<dbReference type="InterPro" id="IPR048980">
    <property type="entry name" value="AP5B1_barrel"/>
</dbReference>
<feature type="domain" description="AP5B1 middle" evidence="2">
    <location>
        <begin position="260"/>
        <end position="372"/>
    </location>
</feature>
<evidence type="ECO:0000259" key="3">
    <source>
        <dbReference type="Pfam" id="PF21589"/>
    </source>
</evidence>
<feature type="region of interest" description="Disordered" evidence="1">
    <location>
        <begin position="896"/>
        <end position="940"/>
    </location>
</feature>
<protein>
    <submittedName>
        <fullName evidence="5 6">Uncharacterized protein</fullName>
    </submittedName>
</protein>
<dbReference type="InterPro" id="IPR048981">
    <property type="entry name" value="AP5B1_C"/>
</dbReference>
<dbReference type="Pfam" id="PF21589">
    <property type="entry name" value="AP5B1_barrel"/>
    <property type="match status" value="1"/>
</dbReference>
<dbReference type="GO" id="GO:0030119">
    <property type="term" value="C:AP-type membrane coat adaptor complex"/>
    <property type="evidence" value="ECO:0000318"/>
    <property type="project" value="GO_Central"/>
</dbReference>
<dbReference type="EnsemblPlants" id="Pp3c23_5970V3.2">
    <property type="protein sequence ID" value="Pp3c23_5970V3.2"/>
    <property type="gene ID" value="Pp3c23_5970"/>
</dbReference>
<feature type="domain" description="AP-5 complex subunit beta-1 beta-barrel" evidence="3">
    <location>
        <begin position="959"/>
        <end position="997"/>
    </location>
</feature>
<reference evidence="5 7" key="1">
    <citation type="journal article" date="2008" name="Science">
        <title>The Physcomitrella genome reveals evolutionary insights into the conquest of land by plants.</title>
        <authorList>
            <person name="Rensing S."/>
            <person name="Lang D."/>
            <person name="Zimmer A."/>
            <person name="Terry A."/>
            <person name="Salamov A."/>
            <person name="Shapiro H."/>
            <person name="Nishiyama T."/>
            <person name="Perroud P.-F."/>
            <person name="Lindquist E."/>
            <person name="Kamisugi Y."/>
            <person name="Tanahashi T."/>
            <person name="Sakakibara K."/>
            <person name="Fujita T."/>
            <person name="Oishi K."/>
            <person name="Shin-I T."/>
            <person name="Kuroki Y."/>
            <person name="Toyoda A."/>
            <person name="Suzuki Y."/>
            <person name="Hashimoto A."/>
            <person name="Yamaguchi K."/>
            <person name="Sugano A."/>
            <person name="Kohara Y."/>
            <person name="Fujiyama A."/>
            <person name="Anterola A."/>
            <person name="Aoki S."/>
            <person name="Ashton N."/>
            <person name="Barbazuk W.B."/>
            <person name="Barker E."/>
            <person name="Bennetzen J."/>
            <person name="Bezanilla M."/>
            <person name="Blankenship R."/>
            <person name="Cho S.H."/>
            <person name="Dutcher S."/>
            <person name="Estelle M."/>
            <person name="Fawcett J.A."/>
            <person name="Gundlach H."/>
            <person name="Hanada K."/>
            <person name="Heyl A."/>
            <person name="Hicks K.A."/>
            <person name="Hugh J."/>
            <person name="Lohr M."/>
            <person name="Mayer K."/>
            <person name="Melkozernov A."/>
            <person name="Murata T."/>
            <person name="Nelson D."/>
            <person name="Pils B."/>
            <person name="Prigge M."/>
            <person name="Reiss B."/>
            <person name="Renner T."/>
            <person name="Rombauts S."/>
            <person name="Rushton P."/>
            <person name="Sanderfoot A."/>
            <person name="Schween G."/>
            <person name="Shiu S.-H."/>
            <person name="Stueber K."/>
            <person name="Theodoulou F.L."/>
            <person name="Tu H."/>
            <person name="Van de Peer Y."/>
            <person name="Verrier P.J."/>
            <person name="Waters E."/>
            <person name="Wood A."/>
            <person name="Yang L."/>
            <person name="Cove D."/>
            <person name="Cuming A."/>
            <person name="Hasebe M."/>
            <person name="Lucas S."/>
            <person name="Mishler D.B."/>
            <person name="Reski R."/>
            <person name="Grigoriev I."/>
            <person name="Quatrano R.S."/>
            <person name="Boore J.L."/>
        </authorList>
    </citation>
    <scope>NUCLEOTIDE SEQUENCE [LARGE SCALE GENOMIC DNA]</scope>
    <source>
        <strain evidence="6 7">cv. Gransden 2004</strain>
    </source>
</reference>
<dbReference type="Pfam" id="PF21588">
    <property type="entry name" value="AP5B1_middle"/>
    <property type="match status" value="2"/>
</dbReference>
<dbReference type="OrthoDB" id="646197at2759"/>
<feature type="domain" description="AP5B1 C-terminal" evidence="4">
    <location>
        <begin position="1170"/>
        <end position="1214"/>
    </location>
</feature>
<reference evidence="6" key="3">
    <citation type="submission" date="2020-12" db="UniProtKB">
        <authorList>
            <consortium name="EnsemblPlants"/>
        </authorList>
    </citation>
    <scope>IDENTIFICATION</scope>
</reference>
<dbReference type="KEGG" id="ppp:112275924"/>
<feature type="compositionally biased region" description="Polar residues" evidence="1">
    <location>
        <begin position="896"/>
        <end position="913"/>
    </location>
</feature>
<dbReference type="AlphaFoldDB" id="A0A2K1II68"/>
<dbReference type="FunCoup" id="A0A2K1II68">
    <property type="interactions" value="2003"/>
</dbReference>
<dbReference type="InterPro" id="IPR048979">
    <property type="entry name" value="AP5B1_middle"/>
</dbReference>
<gene>
    <name evidence="6" type="primary">LOC112275924</name>
    <name evidence="5" type="ORF">PHYPA_027663</name>
</gene>
<dbReference type="InterPro" id="IPR038741">
    <property type="entry name" value="AP5B1"/>
</dbReference>
<evidence type="ECO:0000313" key="7">
    <source>
        <dbReference type="Proteomes" id="UP000006727"/>
    </source>
</evidence>
<dbReference type="PANTHER" id="PTHR34033:SF1">
    <property type="entry name" value="AP-5 COMPLEX SUBUNIT BETA-1"/>
    <property type="match status" value="1"/>
</dbReference>
<organism evidence="5">
    <name type="scientific">Physcomitrium patens</name>
    <name type="common">Spreading-leaved earth moss</name>
    <name type="synonym">Physcomitrella patens</name>
    <dbReference type="NCBI Taxonomy" id="3218"/>
    <lineage>
        <taxon>Eukaryota</taxon>
        <taxon>Viridiplantae</taxon>
        <taxon>Streptophyta</taxon>
        <taxon>Embryophyta</taxon>
        <taxon>Bryophyta</taxon>
        <taxon>Bryophytina</taxon>
        <taxon>Bryopsida</taxon>
        <taxon>Funariidae</taxon>
        <taxon>Funariales</taxon>
        <taxon>Funariaceae</taxon>
        <taxon>Physcomitrium</taxon>
    </lineage>
</organism>